<dbReference type="Gene3D" id="3.10.450.50">
    <property type="match status" value="1"/>
</dbReference>
<comment type="caution">
    <text evidence="2">The sequence shown here is derived from an EMBL/GenBank/DDBJ whole genome shotgun (WGS) entry which is preliminary data.</text>
</comment>
<protein>
    <submittedName>
        <fullName evidence="2">Ketosteroid isomerase-related protein</fullName>
    </submittedName>
</protein>
<evidence type="ECO:0000313" key="2">
    <source>
        <dbReference type="EMBL" id="KIQ03455.1"/>
    </source>
</evidence>
<keyword evidence="2" id="KW-0413">Isomerase</keyword>
<dbReference type="InterPro" id="IPR037401">
    <property type="entry name" value="SnoaL-like"/>
</dbReference>
<sequence length="107" mass="11951">MDMPQIVKNYFGADSHSDIDALLKTFVVDAVVEDENARHQGDVAIRQWWLAAKKATQYLAEPVESKVEGDKALVRARVSGQFAGSPVMLTHAFTVRDDKIVRLEIHS</sequence>
<dbReference type="InterPro" id="IPR032710">
    <property type="entry name" value="NTF2-like_dom_sf"/>
</dbReference>
<gene>
    <name evidence="2" type="ORF">RU07_08410</name>
</gene>
<dbReference type="AlphaFoldDB" id="A0A0D0KYE7"/>
<dbReference type="Proteomes" id="UP000035017">
    <property type="component" value="Unassembled WGS sequence"/>
</dbReference>
<proteinExistence type="predicted"/>
<dbReference type="EMBL" id="JXQV01000008">
    <property type="protein sequence ID" value="KIQ03455.1"/>
    <property type="molecule type" value="Genomic_DNA"/>
</dbReference>
<dbReference type="Pfam" id="PF12680">
    <property type="entry name" value="SnoaL_2"/>
    <property type="match status" value="1"/>
</dbReference>
<name>A0A0D0KYE7_AGRTU</name>
<dbReference type="SUPFAM" id="SSF54427">
    <property type="entry name" value="NTF2-like"/>
    <property type="match status" value="1"/>
</dbReference>
<organism evidence="2 3">
    <name type="scientific">Agrobacterium tumefaciens</name>
    <dbReference type="NCBI Taxonomy" id="358"/>
    <lineage>
        <taxon>Bacteria</taxon>
        <taxon>Pseudomonadati</taxon>
        <taxon>Pseudomonadota</taxon>
        <taxon>Alphaproteobacteria</taxon>
        <taxon>Hyphomicrobiales</taxon>
        <taxon>Rhizobiaceae</taxon>
        <taxon>Rhizobium/Agrobacterium group</taxon>
        <taxon>Agrobacterium</taxon>
        <taxon>Agrobacterium tumefaciens complex</taxon>
    </lineage>
</organism>
<feature type="domain" description="SnoaL-like" evidence="1">
    <location>
        <begin position="8"/>
        <end position="102"/>
    </location>
</feature>
<dbReference type="OrthoDB" id="8684708at2"/>
<evidence type="ECO:0000313" key="3">
    <source>
        <dbReference type="Proteomes" id="UP000035017"/>
    </source>
</evidence>
<dbReference type="GO" id="GO:0016853">
    <property type="term" value="F:isomerase activity"/>
    <property type="evidence" value="ECO:0007669"/>
    <property type="project" value="UniProtKB-KW"/>
</dbReference>
<evidence type="ECO:0000259" key="1">
    <source>
        <dbReference type="Pfam" id="PF12680"/>
    </source>
</evidence>
<accession>A0A0D0KYE7</accession>
<reference evidence="2 3" key="1">
    <citation type="submission" date="2014-12" db="EMBL/GenBank/DDBJ databases">
        <title>16Stimator: statistical estimation of ribosomal gene copy numbers from draft genome assemblies.</title>
        <authorList>
            <person name="Perisin M.A."/>
            <person name="Vetter M."/>
            <person name="Gilbert J.A."/>
            <person name="Bergelson J."/>
        </authorList>
    </citation>
    <scope>NUCLEOTIDE SEQUENCE [LARGE SCALE GENOMIC DNA]</scope>
    <source>
        <strain evidence="2 3">MEJ076</strain>
    </source>
</reference>